<dbReference type="PANTHER" id="PTHR43065:SF47">
    <property type="match status" value="1"/>
</dbReference>
<dbReference type="InterPro" id="IPR000014">
    <property type="entry name" value="PAS"/>
</dbReference>
<dbReference type="SMART" id="SM00065">
    <property type="entry name" value="GAF"/>
    <property type="match status" value="1"/>
</dbReference>
<dbReference type="SUPFAM" id="SSF52172">
    <property type="entry name" value="CheY-like"/>
    <property type="match status" value="1"/>
</dbReference>
<evidence type="ECO:0000259" key="9">
    <source>
        <dbReference type="PROSITE" id="PS50110"/>
    </source>
</evidence>
<dbReference type="InterPro" id="IPR036097">
    <property type="entry name" value="HisK_dim/P_sf"/>
</dbReference>
<dbReference type="InterPro" id="IPR036890">
    <property type="entry name" value="HATPase_C_sf"/>
</dbReference>
<dbReference type="InterPro" id="IPR035965">
    <property type="entry name" value="PAS-like_dom_sf"/>
</dbReference>
<feature type="domain" description="Histidine kinase" evidence="8">
    <location>
        <begin position="498"/>
        <end position="730"/>
    </location>
</feature>
<evidence type="ECO:0000256" key="1">
    <source>
        <dbReference type="ARBA" id="ARBA00000085"/>
    </source>
</evidence>
<dbReference type="Pfam" id="PF08448">
    <property type="entry name" value="PAS_4"/>
    <property type="match status" value="1"/>
</dbReference>
<dbReference type="InterPro" id="IPR003018">
    <property type="entry name" value="GAF"/>
</dbReference>
<reference evidence="10 11" key="1">
    <citation type="submission" date="2019-11" db="EMBL/GenBank/DDBJ databases">
        <title>Type strains purchased from KCTC, JCM and DSMZ.</title>
        <authorList>
            <person name="Lu H."/>
        </authorList>
    </citation>
    <scope>NUCLEOTIDE SEQUENCE [LARGE SCALE GENOMIC DNA]</scope>
    <source>
        <strain evidence="10 11">KCTC 42409</strain>
    </source>
</reference>
<dbReference type="CDD" id="cd00130">
    <property type="entry name" value="PAS"/>
    <property type="match status" value="1"/>
</dbReference>
<dbReference type="InterPro" id="IPR004358">
    <property type="entry name" value="Sig_transdc_His_kin-like_C"/>
</dbReference>
<dbReference type="Gene3D" id="1.10.287.130">
    <property type="match status" value="1"/>
</dbReference>
<dbReference type="PROSITE" id="PS50110">
    <property type="entry name" value="RESPONSE_REGULATORY"/>
    <property type="match status" value="1"/>
</dbReference>
<comment type="caution">
    <text evidence="6">Lacks conserved residue(s) required for the propagation of feature annotation.</text>
</comment>
<dbReference type="Pfam" id="PF00072">
    <property type="entry name" value="Response_reg"/>
    <property type="match status" value="1"/>
</dbReference>
<dbReference type="EC" id="2.7.13.3" evidence="2"/>
<proteinExistence type="predicted"/>
<dbReference type="RefSeq" id="WP_155440883.1">
    <property type="nucleotide sequence ID" value="NZ_WNLA01000016.1"/>
</dbReference>
<dbReference type="CDD" id="cd00082">
    <property type="entry name" value="HisKA"/>
    <property type="match status" value="1"/>
</dbReference>
<evidence type="ECO:0000256" key="3">
    <source>
        <dbReference type="ARBA" id="ARBA00022553"/>
    </source>
</evidence>
<keyword evidence="3" id="KW-0597">Phosphoprotein</keyword>
<dbReference type="Proteomes" id="UP000484015">
    <property type="component" value="Unassembled WGS sequence"/>
</dbReference>
<protein>
    <recommendedName>
        <fullName evidence="2">histidine kinase</fullName>
        <ecNumber evidence="2">2.7.13.3</ecNumber>
    </recommendedName>
</protein>
<evidence type="ECO:0000256" key="7">
    <source>
        <dbReference type="SAM" id="Coils"/>
    </source>
</evidence>
<dbReference type="SMART" id="SM00448">
    <property type="entry name" value="REC"/>
    <property type="match status" value="1"/>
</dbReference>
<dbReference type="SUPFAM" id="SSF55785">
    <property type="entry name" value="PYP-like sensor domain (PAS domain)"/>
    <property type="match status" value="1"/>
</dbReference>
<gene>
    <name evidence="10" type="ORF">GM668_20835</name>
</gene>
<feature type="domain" description="Response regulatory" evidence="9">
    <location>
        <begin position="8"/>
        <end position="124"/>
    </location>
</feature>
<dbReference type="NCBIfam" id="TIGR00229">
    <property type="entry name" value="sensory_box"/>
    <property type="match status" value="1"/>
</dbReference>
<dbReference type="GO" id="GO:0000155">
    <property type="term" value="F:phosphorelay sensor kinase activity"/>
    <property type="evidence" value="ECO:0007669"/>
    <property type="project" value="InterPro"/>
</dbReference>
<evidence type="ECO:0000256" key="4">
    <source>
        <dbReference type="ARBA" id="ARBA00022679"/>
    </source>
</evidence>
<dbReference type="SMART" id="SM00387">
    <property type="entry name" value="HATPase_c"/>
    <property type="match status" value="1"/>
</dbReference>
<sequence>MASTQPQTILIVSGAAYDIAALESALAEYGFRVHVVNRGDAALAAVREGSISLVLVEAALAGSASFELVQRLLAAADEGKLPVLMMSPTPTDDEHRRALEAGASGYLQLPQSVQEVVEQVLVELTVRHAWPTRPGSAKLDAESLEVNYFSMMLSTPDSVMLFDAEHGHPVAINASTERLLGRTSAELRSLRLEDLCPPEQPDGTPSAQAVQDLMRRVLAGEVKVFQMTFQHSSGRRIDCDLRLVMLNKDGRRLYHMRMVDVTGHKLAEALRFGQNKLLEMIARGAPLQQTLDSLMLLIEAQSPGVLCSTLLLDTDGKTMRHGSAPSLPQEYMAAIDGLAIGPGVGSCGTAMFRKEGVIVNDITTDPLWQPYKAIAEKFGLRACWSMPILLDQDTVLGTFAMYYREPRSPGPDDLRLTGVATHLAGIAIARMRHENELLRHRGHLEELVEARTADMRRAMDAAEQANAELQKALENLRMTQDELVRRDKLAALGALVAGVAHELNTPIGNSLMVASTMVERTRTIRNSTDTGMLRRSALDAYLQQAQEADDIVVRNLRRAANLVQSFKLIAVDTDSAQRRTFFLDNFISELILPLHAMVKHTEVQVEQDIPYHFDMDSYPGQLGQVIQVLFENSITHGFAGRAGGHIKIAARRLADNTAQLTFEDDGAGILPEHLPRIFDPFFTTRLGAGGSGLGLHVAHNIVTGVLGGRITVESTPGAGTRFSLLLPSSAPL</sequence>
<dbReference type="Gene3D" id="3.30.565.10">
    <property type="entry name" value="Histidine kinase-like ATPase, C-terminal domain"/>
    <property type="match status" value="1"/>
</dbReference>
<dbReference type="Pfam" id="PF13185">
    <property type="entry name" value="GAF_2"/>
    <property type="match status" value="1"/>
</dbReference>
<feature type="coiled-coil region" evidence="7">
    <location>
        <begin position="452"/>
        <end position="486"/>
    </location>
</feature>
<dbReference type="PRINTS" id="PR00344">
    <property type="entry name" value="BCTRLSENSOR"/>
</dbReference>
<evidence type="ECO:0000256" key="5">
    <source>
        <dbReference type="ARBA" id="ARBA00022777"/>
    </source>
</evidence>
<dbReference type="PROSITE" id="PS50109">
    <property type="entry name" value="HIS_KIN"/>
    <property type="match status" value="1"/>
</dbReference>
<evidence type="ECO:0000256" key="2">
    <source>
        <dbReference type="ARBA" id="ARBA00012438"/>
    </source>
</evidence>
<dbReference type="OrthoDB" id="2521613at2"/>
<dbReference type="Gene3D" id="3.30.450.20">
    <property type="entry name" value="PAS domain"/>
    <property type="match status" value="1"/>
</dbReference>
<name>A0A6L6Q4Q3_9BURK</name>
<keyword evidence="7" id="KW-0175">Coiled coil</keyword>
<dbReference type="InterPro" id="IPR013656">
    <property type="entry name" value="PAS_4"/>
</dbReference>
<dbReference type="AlphaFoldDB" id="A0A6L6Q4Q3"/>
<accession>A0A6L6Q4Q3</accession>
<dbReference type="Gene3D" id="3.40.50.2300">
    <property type="match status" value="1"/>
</dbReference>
<dbReference type="SUPFAM" id="SSF47384">
    <property type="entry name" value="Homodimeric domain of signal transducing histidine kinase"/>
    <property type="match status" value="1"/>
</dbReference>
<dbReference type="CDD" id="cd00156">
    <property type="entry name" value="REC"/>
    <property type="match status" value="1"/>
</dbReference>
<dbReference type="SUPFAM" id="SSF55781">
    <property type="entry name" value="GAF domain-like"/>
    <property type="match status" value="1"/>
</dbReference>
<dbReference type="InterPro" id="IPR001789">
    <property type="entry name" value="Sig_transdc_resp-reg_receiver"/>
</dbReference>
<dbReference type="InterPro" id="IPR003661">
    <property type="entry name" value="HisK_dim/P_dom"/>
</dbReference>
<dbReference type="SUPFAM" id="SSF55874">
    <property type="entry name" value="ATPase domain of HSP90 chaperone/DNA topoisomerase II/histidine kinase"/>
    <property type="match status" value="1"/>
</dbReference>
<dbReference type="InterPro" id="IPR011006">
    <property type="entry name" value="CheY-like_superfamily"/>
</dbReference>
<dbReference type="EMBL" id="WNLA01000016">
    <property type="protein sequence ID" value="MTW04525.1"/>
    <property type="molecule type" value="Genomic_DNA"/>
</dbReference>
<organism evidence="10 11">
    <name type="scientific">Pseudoduganella ginsengisoli</name>
    <dbReference type="NCBI Taxonomy" id="1462440"/>
    <lineage>
        <taxon>Bacteria</taxon>
        <taxon>Pseudomonadati</taxon>
        <taxon>Pseudomonadota</taxon>
        <taxon>Betaproteobacteria</taxon>
        <taxon>Burkholderiales</taxon>
        <taxon>Oxalobacteraceae</taxon>
        <taxon>Telluria group</taxon>
        <taxon>Pseudoduganella</taxon>
    </lineage>
</organism>
<evidence type="ECO:0000313" key="11">
    <source>
        <dbReference type="Proteomes" id="UP000484015"/>
    </source>
</evidence>
<dbReference type="Pfam" id="PF02518">
    <property type="entry name" value="HATPase_c"/>
    <property type="match status" value="1"/>
</dbReference>
<keyword evidence="4" id="KW-0808">Transferase</keyword>
<dbReference type="InterPro" id="IPR029016">
    <property type="entry name" value="GAF-like_dom_sf"/>
</dbReference>
<dbReference type="PANTHER" id="PTHR43065">
    <property type="entry name" value="SENSOR HISTIDINE KINASE"/>
    <property type="match status" value="1"/>
</dbReference>
<keyword evidence="5" id="KW-0418">Kinase</keyword>
<keyword evidence="11" id="KW-1185">Reference proteome</keyword>
<comment type="catalytic activity">
    <reaction evidence="1">
        <text>ATP + protein L-histidine = ADP + protein N-phospho-L-histidine.</text>
        <dbReference type="EC" id="2.7.13.3"/>
    </reaction>
</comment>
<dbReference type="InterPro" id="IPR003594">
    <property type="entry name" value="HATPase_dom"/>
</dbReference>
<dbReference type="Gene3D" id="3.30.450.40">
    <property type="match status" value="1"/>
</dbReference>
<comment type="caution">
    <text evidence="10">The sequence shown here is derived from an EMBL/GenBank/DDBJ whole genome shotgun (WGS) entry which is preliminary data.</text>
</comment>
<dbReference type="InterPro" id="IPR005467">
    <property type="entry name" value="His_kinase_dom"/>
</dbReference>
<evidence type="ECO:0000313" key="10">
    <source>
        <dbReference type="EMBL" id="MTW04525.1"/>
    </source>
</evidence>
<evidence type="ECO:0000259" key="8">
    <source>
        <dbReference type="PROSITE" id="PS50109"/>
    </source>
</evidence>
<evidence type="ECO:0000256" key="6">
    <source>
        <dbReference type="PROSITE-ProRule" id="PRU00169"/>
    </source>
</evidence>